<dbReference type="InterPro" id="IPR001967">
    <property type="entry name" value="Peptidase_S11_N"/>
</dbReference>
<evidence type="ECO:0000313" key="16">
    <source>
        <dbReference type="EMBL" id="MFD1018562.1"/>
    </source>
</evidence>
<dbReference type="InterPro" id="IPR015956">
    <property type="entry name" value="Peniciliin-bd_prot_C_sf"/>
</dbReference>
<comment type="pathway">
    <text evidence="2">Cell wall biogenesis; peptidoglycan biosynthesis.</text>
</comment>
<evidence type="ECO:0000256" key="1">
    <source>
        <dbReference type="ARBA" id="ARBA00003217"/>
    </source>
</evidence>
<evidence type="ECO:0000256" key="8">
    <source>
        <dbReference type="ARBA" id="ARBA00022801"/>
    </source>
</evidence>
<dbReference type="RefSeq" id="WP_386057155.1">
    <property type="nucleotide sequence ID" value="NZ_JBHTKL010000001.1"/>
</dbReference>
<organism evidence="16 17">
    <name type="scientific">Thalassobacillus hwangdonensis</name>
    <dbReference type="NCBI Taxonomy" id="546108"/>
    <lineage>
        <taxon>Bacteria</taxon>
        <taxon>Bacillati</taxon>
        <taxon>Bacillota</taxon>
        <taxon>Bacilli</taxon>
        <taxon>Bacillales</taxon>
        <taxon>Bacillaceae</taxon>
        <taxon>Thalassobacillus</taxon>
    </lineage>
</organism>
<proteinExistence type="inferred from homology"/>
<evidence type="ECO:0000256" key="14">
    <source>
        <dbReference type="SAM" id="SignalP"/>
    </source>
</evidence>
<comment type="caution">
    <text evidence="16">The sequence shown here is derived from an EMBL/GenBank/DDBJ whole genome shotgun (WGS) entry which is preliminary data.</text>
</comment>
<evidence type="ECO:0000256" key="7">
    <source>
        <dbReference type="ARBA" id="ARBA00022729"/>
    </source>
</evidence>
<dbReference type="Proteomes" id="UP001596990">
    <property type="component" value="Unassembled WGS sequence"/>
</dbReference>
<comment type="similarity">
    <text evidence="3 13">Belongs to the peptidase S11 family.</text>
</comment>
<keyword evidence="5 16" id="KW-0121">Carboxypeptidase</keyword>
<dbReference type="Gene3D" id="3.40.710.10">
    <property type="entry name" value="DD-peptidase/beta-lactamase superfamily"/>
    <property type="match status" value="1"/>
</dbReference>
<keyword evidence="17" id="KW-1185">Reference proteome</keyword>
<keyword evidence="11" id="KW-0961">Cell wall biogenesis/degradation</keyword>
<dbReference type="SUPFAM" id="SSF56601">
    <property type="entry name" value="beta-lactamase/transpeptidase-like"/>
    <property type="match status" value="1"/>
</dbReference>
<dbReference type="InterPro" id="IPR012907">
    <property type="entry name" value="Peptidase_S11_C"/>
</dbReference>
<dbReference type="EMBL" id="JBHTKL010000001">
    <property type="protein sequence ID" value="MFD1018562.1"/>
    <property type="molecule type" value="Genomic_DNA"/>
</dbReference>
<reference evidence="17" key="1">
    <citation type="journal article" date="2019" name="Int. J. Syst. Evol. Microbiol.">
        <title>The Global Catalogue of Microorganisms (GCM) 10K type strain sequencing project: providing services to taxonomists for standard genome sequencing and annotation.</title>
        <authorList>
            <consortium name="The Broad Institute Genomics Platform"/>
            <consortium name="The Broad Institute Genome Sequencing Center for Infectious Disease"/>
            <person name="Wu L."/>
            <person name="Ma J."/>
        </authorList>
    </citation>
    <scope>NUCLEOTIDE SEQUENCE [LARGE SCALE GENOMIC DNA]</scope>
    <source>
        <strain evidence="17">CCUG 56607</strain>
    </source>
</reference>
<dbReference type="InterPro" id="IPR018044">
    <property type="entry name" value="Peptidase_S11"/>
</dbReference>
<evidence type="ECO:0000256" key="6">
    <source>
        <dbReference type="ARBA" id="ARBA00022670"/>
    </source>
</evidence>
<evidence type="ECO:0000256" key="10">
    <source>
        <dbReference type="ARBA" id="ARBA00022984"/>
    </source>
</evidence>
<evidence type="ECO:0000256" key="3">
    <source>
        <dbReference type="ARBA" id="ARBA00007164"/>
    </source>
</evidence>
<protein>
    <recommendedName>
        <fullName evidence="4">serine-type D-Ala-D-Ala carboxypeptidase</fullName>
        <ecNumber evidence="4">3.4.16.4</ecNumber>
    </recommendedName>
</protein>
<dbReference type="Pfam" id="PF07943">
    <property type="entry name" value="PBP5_C"/>
    <property type="match status" value="1"/>
</dbReference>
<sequence length="388" mass="42731">MKKMMIYLIAAAMVSVISVPVTKGQESNNIQLADDAKSAVLLESSSGEVLFDKNSREELPPASMTKIMTMILIMEALKDGKLKLDEDVRVSEKAASMGGSQIFLEAGEVMKAEDLLKGVAVASGNDASVALAERISGSEEAFVAEMNAKAKEMGLKNTQFKNTTGLPEEGHYSSAYDMAMMARELLNHESITGYTGIYEDYLRKGQKNEFWLVNTNKLVRHYEGVDGLKTGYTNEAKYCLTATAMKDGMRMIAVVMGADTPKERNANIAGMLDYAFNQFSTEKLFDKNYVMDTVNLPRGDREQLNIVTSKDVTVLKKKGQELKGLTTAVAYEEDLQLPIKKGDHLGKLIVQQGGKTVTEVPLVAEKSVDQAGLWQLYKRSLGDMMIKR</sequence>
<evidence type="ECO:0000256" key="12">
    <source>
        <dbReference type="ARBA" id="ARBA00034000"/>
    </source>
</evidence>
<dbReference type="Pfam" id="PF00768">
    <property type="entry name" value="Peptidase_S11"/>
    <property type="match status" value="1"/>
</dbReference>
<dbReference type="SMART" id="SM00936">
    <property type="entry name" value="PBP5_C"/>
    <property type="match status" value="1"/>
</dbReference>
<dbReference type="PANTHER" id="PTHR21581">
    <property type="entry name" value="D-ALANYL-D-ALANINE CARBOXYPEPTIDASE"/>
    <property type="match status" value="1"/>
</dbReference>
<feature type="chain" id="PRO_5046714984" description="serine-type D-Ala-D-Ala carboxypeptidase" evidence="14">
    <location>
        <begin position="24"/>
        <end position="388"/>
    </location>
</feature>
<evidence type="ECO:0000313" key="17">
    <source>
        <dbReference type="Proteomes" id="UP001596990"/>
    </source>
</evidence>
<dbReference type="Gene3D" id="2.60.410.10">
    <property type="entry name" value="D-Ala-D-Ala carboxypeptidase, C-terminal domain"/>
    <property type="match status" value="1"/>
</dbReference>
<evidence type="ECO:0000259" key="15">
    <source>
        <dbReference type="SMART" id="SM00936"/>
    </source>
</evidence>
<feature type="domain" description="Peptidase S11 D-Ala-D-Ala carboxypeptidase A C-terminal" evidence="15">
    <location>
        <begin position="279"/>
        <end position="370"/>
    </location>
</feature>
<keyword evidence="9" id="KW-0133">Cell shape</keyword>
<dbReference type="InterPro" id="IPR012338">
    <property type="entry name" value="Beta-lactam/transpept-like"/>
</dbReference>
<dbReference type="SUPFAM" id="SSF69189">
    <property type="entry name" value="Penicillin-binding protein associated domain"/>
    <property type="match status" value="1"/>
</dbReference>
<keyword evidence="6" id="KW-0645">Protease</keyword>
<dbReference type="EC" id="3.4.16.4" evidence="4"/>
<dbReference type="PANTHER" id="PTHR21581:SF6">
    <property type="entry name" value="TRAFFICKING PROTEIN PARTICLE COMPLEX SUBUNIT 12"/>
    <property type="match status" value="1"/>
</dbReference>
<evidence type="ECO:0000256" key="4">
    <source>
        <dbReference type="ARBA" id="ARBA00012448"/>
    </source>
</evidence>
<comment type="catalytic activity">
    <reaction evidence="12">
        <text>Preferential cleavage: (Ac)2-L-Lys-D-Ala-|-D-Ala. Also transpeptidation of peptidyl-alanyl moieties that are N-acyl substituents of D-alanine.</text>
        <dbReference type="EC" id="3.4.16.4"/>
    </reaction>
</comment>
<comment type="function">
    <text evidence="1">Removes C-terminal D-alanyl residues from sugar-peptide cell wall precursors.</text>
</comment>
<feature type="signal peptide" evidence="14">
    <location>
        <begin position="1"/>
        <end position="23"/>
    </location>
</feature>
<dbReference type="GO" id="GO:0004180">
    <property type="term" value="F:carboxypeptidase activity"/>
    <property type="evidence" value="ECO:0007669"/>
    <property type="project" value="UniProtKB-KW"/>
</dbReference>
<keyword evidence="8 16" id="KW-0378">Hydrolase</keyword>
<evidence type="ECO:0000256" key="13">
    <source>
        <dbReference type="RuleBase" id="RU004016"/>
    </source>
</evidence>
<accession>A0ABW3KXE2</accession>
<dbReference type="PRINTS" id="PR00725">
    <property type="entry name" value="DADACBPTASE1"/>
</dbReference>
<dbReference type="InterPro" id="IPR037167">
    <property type="entry name" value="Peptidase_S11_C_sf"/>
</dbReference>
<evidence type="ECO:0000256" key="2">
    <source>
        <dbReference type="ARBA" id="ARBA00004752"/>
    </source>
</evidence>
<keyword evidence="10" id="KW-0573">Peptidoglycan synthesis</keyword>
<keyword evidence="7 14" id="KW-0732">Signal</keyword>
<gene>
    <name evidence="16" type="ORF">ACFQ2J_05035</name>
</gene>
<evidence type="ECO:0000256" key="11">
    <source>
        <dbReference type="ARBA" id="ARBA00023316"/>
    </source>
</evidence>
<evidence type="ECO:0000256" key="9">
    <source>
        <dbReference type="ARBA" id="ARBA00022960"/>
    </source>
</evidence>
<name>A0ABW3KXE2_9BACI</name>
<evidence type="ECO:0000256" key="5">
    <source>
        <dbReference type="ARBA" id="ARBA00022645"/>
    </source>
</evidence>